<protein>
    <submittedName>
        <fullName evidence="2">Uncharacterized protein</fullName>
    </submittedName>
</protein>
<accession>A0A2V1D5P2</accession>
<evidence type="ECO:0000313" key="2">
    <source>
        <dbReference type="EMBL" id="PVH93397.1"/>
    </source>
</evidence>
<evidence type="ECO:0000313" key="3">
    <source>
        <dbReference type="Proteomes" id="UP000244855"/>
    </source>
</evidence>
<sequence>MSAPFYSPEDSIRGFREDEETFRKHGKESITPAEPESNKSLTPLEALRYGLDNDDLWNDKEMTLQAKSILYVDACCTDIAKILERSTLKNPSTIQELEDLLMDAYNYYRRTKRAIEEVQKIQASEGKKVDWSKAPEEVRDAAIQRHDQFSGKHQQLRDLAKKAGGRLHCVFDFGNGRFADKRRR</sequence>
<dbReference type="EMBL" id="KZ805592">
    <property type="protein sequence ID" value="PVH93397.1"/>
    <property type="molecule type" value="Genomic_DNA"/>
</dbReference>
<name>A0A2V1D5P2_9PLEO</name>
<reference evidence="2 3" key="1">
    <citation type="journal article" date="2018" name="Sci. Rep.">
        <title>Comparative genomics provides insights into the lifestyle and reveals functional heterogeneity of dark septate endophytic fungi.</title>
        <authorList>
            <person name="Knapp D.G."/>
            <person name="Nemeth J.B."/>
            <person name="Barry K."/>
            <person name="Hainaut M."/>
            <person name="Henrissat B."/>
            <person name="Johnson J."/>
            <person name="Kuo A."/>
            <person name="Lim J.H.P."/>
            <person name="Lipzen A."/>
            <person name="Nolan M."/>
            <person name="Ohm R.A."/>
            <person name="Tamas L."/>
            <person name="Grigoriev I.V."/>
            <person name="Spatafora J.W."/>
            <person name="Nagy L.G."/>
            <person name="Kovacs G.M."/>
        </authorList>
    </citation>
    <scope>NUCLEOTIDE SEQUENCE [LARGE SCALE GENOMIC DNA]</scope>
    <source>
        <strain evidence="2 3">DSE2036</strain>
    </source>
</reference>
<evidence type="ECO:0000256" key="1">
    <source>
        <dbReference type="SAM" id="MobiDB-lite"/>
    </source>
</evidence>
<dbReference type="AlphaFoldDB" id="A0A2V1D5P2"/>
<organism evidence="2 3">
    <name type="scientific">Periconia macrospinosa</name>
    <dbReference type="NCBI Taxonomy" id="97972"/>
    <lineage>
        <taxon>Eukaryota</taxon>
        <taxon>Fungi</taxon>
        <taxon>Dikarya</taxon>
        <taxon>Ascomycota</taxon>
        <taxon>Pezizomycotina</taxon>
        <taxon>Dothideomycetes</taxon>
        <taxon>Pleosporomycetidae</taxon>
        <taxon>Pleosporales</taxon>
        <taxon>Massarineae</taxon>
        <taxon>Periconiaceae</taxon>
        <taxon>Periconia</taxon>
    </lineage>
</organism>
<feature type="region of interest" description="Disordered" evidence="1">
    <location>
        <begin position="1"/>
        <end position="41"/>
    </location>
</feature>
<proteinExistence type="predicted"/>
<gene>
    <name evidence="2" type="ORF">DM02DRAFT_662006</name>
</gene>
<keyword evidence="3" id="KW-1185">Reference proteome</keyword>
<dbReference type="Proteomes" id="UP000244855">
    <property type="component" value="Unassembled WGS sequence"/>
</dbReference>